<keyword evidence="2" id="KW-0732">Signal</keyword>
<evidence type="ECO:0000313" key="4">
    <source>
        <dbReference type="Proteomes" id="UP000313645"/>
    </source>
</evidence>
<dbReference type="RefSeq" id="WP_131479216.1">
    <property type="nucleotide sequence ID" value="NZ_SJDL01000004.1"/>
</dbReference>
<organism evidence="3 4">
    <name type="scientific">Marinobacter halodurans</name>
    <dbReference type="NCBI Taxonomy" id="2528979"/>
    <lineage>
        <taxon>Bacteria</taxon>
        <taxon>Pseudomonadati</taxon>
        <taxon>Pseudomonadota</taxon>
        <taxon>Gammaproteobacteria</taxon>
        <taxon>Pseudomonadales</taxon>
        <taxon>Marinobacteraceae</taxon>
        <taxon>Marinobacter</taxon>
    </lineage>
</organism>
<comment type="caution">
    <text evidence="3">The sequence shown here is derived from an EMBL/GenBank/DDBJ whole genome shotgun (WGS) entry which is preliminary data.</text>
</comment>
<sequence length="207" mass="21467">METHKEYGQPLRRRTLVLALLVAGLAGAGPVGAATEWGLSTLDDPILDQQRGGFRIGNLEISIGLEQVVAIDGQIEVINRLLIPNLNQAVGSGAVAHQIEQVQISRPAASPASGSSGSGVGGSSGQSTPVASSSPAQGTTISSPMISTGANATTIVASELRSGAWATRIQNDVNERVIQNIRSLNIQLNNVGLPSYLPDNFLQTPAR</sequence>
<evidence type="ECO:0000313" key="3">
    <source>
        <dbReference type="EMBL" id="TBW58516.1"/>
    </source>
</evidence>
<feature type="chain" id="PRO_5045424649" evidence="2">
    <location>
        <begin position="34"/>
        <end position="207"/>
    </location>
</feature>
<evidence type="ECO:0000256" key="1">
    <source>
        <dbReference type="SAM" id="MobiDB-lite"/>
    </source>
</evidence>
<accession>A0ABY1ZP42</accession>
<feature type="signal peptide" evidence="2">
    <location>
        <begin position="1"/>
        <end position="33"/>
    </location>
</feature>
<dbReference type="EMBL" id="SJDL01000004">
    <property type="protein sequence ID" value="TBW58516.1"/>
    <property type="molecule type" value="Genomic_DNA"/>
</dbReference>
<proteinExistence type="predicted"/>
<keyword evidence="4" id="KW-1185">Reference proteome</keyword>
<feature type="compositionally biased region" description="Polar residues" evidence="1">
    <location>
        <begin position="126"/>
        <end position="145"/>
    </location>
</feature>
<reference evidence="3 4" key="1">
    <citation type="submission" date="2019-02" db="EMBL/GenBank/DDBJ databases">
        <title>Marinobacter halodurans sp. nov., a marine bacterium isolated from sea tidal flat.</title>
        <authorList>
            <person name="Yoo Y."/>
            <person name="Lee D.W."/>
            <person name="Kim B.S."/>
            <person name="Kim J.-J."/>
        </authorList>
    </citation>
    <scope>NUCLEOTIDE SEQUENCE [LARGE SCALE GENOMIC DNA]</scope>
    <source>
        <strain evidence="3 4">YJ-S3-2</strain>
    </source>
</reference>
<gene>
    <name evidence="3" type="ORF">EZI54_03795</name>
</gene>
<dbReference type="Proteomes" id="UP000313645">
    <property type="component" value="Unassembled WGS sequence"/>
</dbReference>
<name>A0ABY1ZP42_9GAMM</name>
<evidence type="ECO:0000256" key="2">
    <source>
        <dbReference type="SAM" id="SignalP"/>
    </source>
</evidence>
<feature type="region of interest" description="Disordered" evidence="1">
    <location>
        <begin position="106"/>
        <end position="145"/>
    </location>
</feature>
<protein>
    <submittedName>
        <fullName evidence="3">Uncharacterized protein</fullName>
    </submittedName>
</protein>